<organism evidence="4 5">
    <name type="scientific">Rothia endophytica</name>
    <dbReference type="NCBI Taxonomy" id="1324766"/>
    <lineage>
        <taxon>Bacteria</taxon>
        <taxon>Bacillati</taxon>
        <taxon>Actinomycetota</taxon>
        <taxon>Actinomycetes</taxon>
        <taxon>Micrococcales</taxon>
        <taxon>Micrococcaceae</taxon>
        <taxon>Rothia</taxon>
    </lineage>
</organism>
<proteinExistence type="predicted"/>
<keyword evidence="5" id="KW-1185">Reference proteome</keyword>
<dbReference type="RefSeq" id="WP_251380484.1">
    <property type="nucleotide sequence ID" value="NZ_BAABKP010000005.1"/>
</dbReference>
<keyword evidence="2" id="KW-0411">Iron-sulfur</keyword>
<keyword evidence="2" id="KW-0479">Metal-binding</keyword>
<evidence type="ECO:0000259" key="3">
    <source>
        <dbReference type="Pfam" id="PF06968"/>
    </source>
</evidence>
<keyword evidence="2" id="KW-0004">4Fe-4S</keyword>
<gene>
    <name evidence="4" type="ORF">GCM10023352_19520</name>
</gene>
<evidence type="ECO:0000313" key="5">
    <source>
        <dbReference type="Proteomes" id="UP001500187"/>
    </source>
</evidence>
<comment type="caution">
    <text evidence="4">The sequence shown here is derived from an EMBL/GenBank/DDBJ whole genome shotgun (WGS) entry which is preliminary data.</text>
</comment>
<evidence type="ECO:0000313" key="4">
    <source>
        <dbReference type="EMBL" id="GAA4799698.1"/>
    </source>
</evidence>
<comment type="cofactor">
    <cofactor evidence="1">
        <name>[4Fe-4S] cluster</name>
        <dbReference type="ChEBI" id="CHEBI:49883"/>
    </cofactor>
</comment>
<name>A0ABP9BV44_9MICC</name>
<evidence type="ECO:0000256" key="2">
    <source>
        <dbReference type="ARBA" id="ARBA00022485"/>
    </source>
</evidence>
<protein>
    <recommendedName>
        <fullName evidence="3">Biotin and thiamin synthesis-associated domain-containing protein</fullName>
    </recommendedName>
</protein>
<sequence length="236" mass="24863">MAFNFSDFTTKVRAGGNATAEDIHGILTASPAATFALVEFAAEQRRLFFQNSLEAGNLLGSENMVKPASVLVEINAPINADELTETIMGIASDSEVQRTTVEFVQGQAPHLPMEALRVLAAFRLAAPVKSLRLGTSRTSTLRSLQPLAMHMIDSMLLSEFSTDQPQAIFEDLKLIRDAGVVVDGSAGRDLVSEYVADLEGRGIANAAELAELVINTSNQGRGGCGGNCACGSGGCS</sequence>
<feature type="domain" description="Biotin and thiamin synthesis-associated" evidence="3">
    <location>
        <begin position="112"/>
        <end position="180"/>
    </location>
</feature>
<evidence type="ECO:0000256" key="1">
    <source>
        <dbReference type="ARBA" id="ARBA00001966"/>
    </source>
</evidence>
<dbReference type="Proteomes" id="UP001500187">
    <property type="component" value="Unassembled WGS sequence"/>
</dbReference>
<reference evidence="5" key="1">
    <citation type="journal article" date="2019" name="Int. J. Syst. Evol. Microbiol.">
        <title>The Global Catalogue of Microorganisms (GCM) 10K type strain sequencing project: providing services to taxonomists for standard genome sequencing and annotation.</title>
        <authorList>
            <consortium name="The Broad Institute Genomics Platform"/>
            <consortium name="The Broad Institute Genome Sequencing Center for Infectious Disease"/>
            <person name="Wu L."/>
            <person name="Ma J."/>
        </authorList>
    </citation>
    <scope>NUCLEOTIDE SEQUENCE [LARGE SCALE GENOMIC DNA]</scope>
    <source>
        <strain evidence="5">JCM 18541</strain>
    </source>
</reference>
<accession>A0ABP9BV44</accession>
<dbReference type="InterPro" id="IPR010722">
    <property type="entry name" value="BATS_dom"/>
</dbReference>
<dbReference type="EMBL" id="BAABKP010000005">
    <property type="protein sequence ID" value="GAA4799698.1"/>
    <property type="molecule type" value="Genomic_DNA"/>
</dbReference>
<dbReference type="Pfam" id="PF06968">
    <property type="entry name" value="BATS"/>
    <property type="match status" value="1"/>
</dbReference>
<keyword evidence="2" id="KW-0408">Iron</keyword>